<gene>
    <name evidence="3" type="ORF">HYY20_05260</name>
</gene>
<feature type="coiled-coil region" evidence="1">
    <location>
        <begin position="484"/>
        <end position="518"/>
    </location>
</feature>
<sequence length="1219" mass="136669">MTPIWKRLCLRGFGRYRDEVVLSLGPGINTLIERNEQGKSTLVYGLEAILFGLPGSTQPEQFGQARFRNWESPARFEGEVDFEVGGVDYRIERKFETHQVRFLRRSGNGWVEEMASSQNPRGRKRTLSYEERMKALLGLSSREVFGAIFCVGQPLPDQGQIHEAVQRLLAGAGSGPYGAARDRLSHDLKQLTQWTRSLGVAEKNGQKPRLLEQNGTERARLRQEIEGSRAVIDSLQSVQERLSELRARRSQEASRLQERQRLLEAWPRWQGLLAKQRDAVREQSALQRAYERAEQLSQEVARGRAALEREFQEFIGAAEGVGEALQELEGQERELAAAETERAGLQELWNEGLAQRQSLRDRLAAEFAPFMSNPELLRDHQELCQKVQELAELRRQRAALAAVEEQAARDLVRLEPWGVLGESPVTVLETLRRLAPEARSRWNRFEAERERLARTRDQLSGPLRPWEEALPDTLDLLKNYPSIRERLERAAALARQAAEAATRELKAYQAEEEAFRREFADLASLDDLALDRVERRIALIQQEAELTARLRETKAQSLEARKPALRMVLALITALVAGLGSGLLVVSWDIPLSPPAQGALVLLLGLGAGGGAWVLADGLTRDRFLEGRVLELERQIEALRPRGREMDARLGLRGEIDPVPWGEIRSRLLDRKARAEALALRRSALPSREKMIGLEASLRAAEQALSDFLRVTRGFAAGDPDILAVYARWRDCRREAELLQASLEAYVLSQFGCPVEQVDSLPARSLGGSWGQFYALAGLAKQPPETASGLGRWVASRDEAFWQDLLSRAREWEAAVKVQEKNRLRGEALLQPDPSGLSRERRLEEAIARLRQAMAPWDEHTPRPLLQGKVDACRQLQREVSTLEGRLPGLVEQRDRLNASLETKKNERQARRDALAPILSAAGGGVAAARGRYRSWRARREEIEGRAAELVGLLQGQGGADLEALHRKIVQAGNAARSAGDWLEQLNADFPGLPSPEEAEEGSGLESRYRSLDREVEELKASLARIDAEILQLLEEQSRLQGRDPLNLAQAEIVLGELEQEHVRFGLEAEALALAHRELMAAVKEYQESHRERLAETATGYFAAFTGVPGRRVILDDEFYVSLLEASGRPCALAQLSQGARDQLYLALRLAIADLMAGEIKLPFIFDDPFHNCDSERLARIREAVTVLGRERQVLLLSHREELASWGRRVELGGNPSNG</sequence>
<keyword evidence="2" id="KW-0472">Membrane</keyword>
<dbReference type="Proteomes" id="UP000769766">
    <property type="component" value="Unassembled WGS sequence"/>
</dbReference>
<keyword evidence="2" id="KW-0812">Transmembrane</keyword>
<keyword evidence="2" id="KW-1133">Transmembrane helix</keyword>
<keyword evidence="1" id="KW-0175">Coiled coil</keyword>
<accession>A0A932CNE4</accession>
<dbReference type="InterPro" id="IPR027417">
    <property type="entry name" value="P-loop_NTPase"/>
</dbReference>
<evidence type="ECO:0000313" key="4">
    <source>
        <dbReference type="Proteomes" id="UP000769766"/>
    </source>
</evidence>
<proteinExistence type="predicted"/>
<dbReference type="SUPFAM" id="SSF52540">
    <property type="entry name" value="P-loop containing nucleoside triphosphate hydrolases"/>
    <property type="match status" value="1"/>
</dbReference>
<dbReference type="AlphaFoldDB" id="A0A932CNE4"/>
<reference evidence="3" key="1">
    <citation type="submission" date="2020-07" db="EMBL/GenBank/DDBJ databases">
        <title>Huge and variable diversity of episymbiotic CPR bacteria and DPANN archaea in groundwater ecosystems.</title>
        <authorList>
            <person name="He C.Y."/>
            <person name="Keren R."/>
            <person name="Whittaker M."/>
            <person name="Farag I.F."/>
            <person name="Doudna J."/>
            <person name="Cate J.H.D."/>
            <person name="Banfield J.F."/>
        </authorList>
    </citation>
    <scope>NUCLEOTIDE SEQUENCE</scope>
    <source>
        <strain evidence="3">NC_groundwater_672_Ag_B-0.1um_62_36</strain>
    </source>
</reference>
<evidence type="ECO:0000256" key="2">
    <source>
        <dbReference type="SAM" id="Phobius"/>
    </source>
</evidence>
<evidence type="ECO:0008006" key="5">
    <source>
        <dbReference type="Google" id="ProtNLM"/>
    </source>
</evidence>
<feature type="transmembrane region" description="Helical" evidence="2">
    <location>
        <begin position="564"/>
        <end position="586"/>
    </location>
</feature>
<dbReference type="PANTHER" id="PTHR41259:SF1">
    <property type="entry name" value="DOUBLE-STRAND BREAK REPAIR RAD50 ATPASE, PUTATIVE-RELATED"/>
    <property type="match status" value="1"/>
</dbReference>
<dbReference type="Gene3D" id="3.40.50.300">
    <property type="entry name" value="P-loop containing nucleotide triphosphate hydrolases"/>
    <property type="match status" value="2"/>
</dbReference>
<dbReference type="PANTHER" id="PTHR41259">
    <property type="entry name" value="DOUBLE-STRAND BREAK REPAIR RAD50 ATPASE, PUTATIVE-RELATED"/>
    <property type="match status" value="1"/>
</dbReference>
<name>A0A932CNE4_UNCTE</name>
<feature type="transmembrane region" description="Helical" evidence="2">
    <location>
        <begin position="598"/>
        <end position="616"/>
    </location>
</feature>
<evidence type="ECO:0000256" key="1">
    <source>
        <dbReference type="SAM" id="Coils"/>
    </source>
</evidence>
<dbReference type="EMBL" id="JACPRF010000163">
    <property type="protein sequence ID" value="MBI2876271.1"/>
    <property type="molecule type" value="Genomic_DNA"/>
</dbReference>
<evidence type="ECO:0000313" key="3">
    <source>
        <dbReference type="EMBL" id="MBI2876271.1"/>
    </source>
</evidence>
<protein>
    <recommendedName>
        <fullName evidence="5">Rad50/SbcC-type AAA domain-containing protein</fullName>
    </recommendedName>
</protein>
<feature type="coiled-coil region" evidence="1">
    <location>
        <begin position="1009"/>
        <end position="1036"/>
    </location>
</feature>
<organism evidence="3 4">
    <name type="scientific">Tectimicrobiota bacterium</name>
    <dbReference type="NCBI Taxonomy" id="2528274"/>
    <lineage>
        <taxon>Bacteria</taxon>
        <taxon>Pseudomonadati</taxon>
        <taxon>Nitrospinota/Tectimicrobiota group</taxon>
        <taxon>Candidatus Tectimicrobiota</taxon>
    </lineage>
</organism>
<comment type="caution">
    <text evidence="3">The sequence shown here is derived from an EMBL/GenBank/DDBJ whole genome shotgun (WGS) entry which is preliminary data.</text>
</comment>
<feature type="coiled-coil region" evidence="1">
    <location>
        <begin position="279"/>
        <end position="348"/>
    </location>
</feature>